<keyword evidence="5" id="KW-0813">Transport</keyword>
<evidence type="ECO:0000256" key="12">
    <source>
        <dbReference type="SAM" id="Phobius"/>
    </source>
</evidence>
<keyword evidence="6" id="KW-0256">Endoplasmic reticulum</keyword>
<comment type="catalytic activity">
    <reaction evidence="11">
        <text>a 1,2-diacyl-sn-glycero-3-phosphoethanolamine(in) = a 1,2-diacyl-sn-glycero-3-phosphoethanolamine(out)</text>
        <dbReference type="Rhea" id="RHEA:38895"/>
        <dbReference type="ChEBI" id="CHEBI:64612"/>
    </reaction>
</comment>
<accession>A0A834G9X0</accession>
<dbReference type="Proteomes" id="UP000626092">
    <property type="component" value="Unassembled WGS sequence"/>
</dbReference>
<comment type="caution">
    <text evidence="13">The sequence shown here is derived from an EMBL/GenBank/DDBJ whole genome shotgun (WGS) entry which is preliminary data.</text>
</comment>
<dbReference type="GO" id="GO:0000045">
    <property type="term" value="P:autophagosome assembly"/>
    <property type="evidence" value="ECO:0007669"/>
    <property type="project" value="TreeGrafter"/>
</dbReference>
<evidence type="ECO:0000256" key="1">
    <source>
        <dbReference type="ARBA" id="ARBA00004406"/>
    </source>
</evidence>
<dbReference type="GO" id="GO:0061709">
    <property type="term" value="P:reticulophagy"/>
    <property type="evidence" value="ECO:0007669"/>
    <property type="project" value="TreeGrafter"/>
</dbReference>
<dbReference type="GO" id="GO:0005789">
    <property type="term" value="C:endoplasmic reticulum membrane"/>
    <property type="evidence" value="ECO:0007669"/>
    <property type="project" value="UniProtKB-SubCell"/>
</dbReference>
<dbReference type="OrthoDB" id="10306298at2759"/>
<organism evidence="13 14">
    <name type="scientific">Rhododendron simsii</name>
    <name type="common">Sims's rhododendron</name>
    <dbReference type="NCBI Taxonomy" id="118357"/>
    <lineage>
        <taxon>Eukaryota</taxon>
        <taxon>Viridiplantae</taxon>
        <taxon>Streptophyta</taxon>
        <taxon>Embryophyta</taxon>
        <taxon>Tracheophyta</taxon>
        <taxon>Spermatophyta</taxon>
        <taxon>Magnoliopsida</taxon>
        <taxon>eudicotyledons</taxon>
        <taxon>Gunneridae</taxon>
        <taxon>Pentapetalae</taxon>
        <taxon>asterids</taxon>
        <taxon>Ericales</taxon>
        <taxon>Ericaceae</taxon>
        <taxon>Ericoideae</taxon>
        <taxon>Rhodoreae</taxon>
        <taxon>Rhododendron</taxon>
    </lineage>
</organism>
<evidence type="ECO:0000256" key="10">
    <source>
        <dbReference type="ARBA" id="ARBA00024479"/>
    </source>
</evidence>
<dbReference type="GO" id="GO:0006869">
    <property type="term" value="P:lipid transport"/>
    <property type="evidence" value="ECO:0007669"/>
    <property type="project" value="UniProtKB-KW"/>
</dbReference>
<protein>
    <recommendedName>
        <fullName evidence="4">Autophagy-related protein 2</fullName>
    </recommendedName>
</protein>
<feature type="transmembrane region" description="Helical" evidence="12">
    <location>
        <begin position="64"/>
        <end position="86"/>
    </location>
</feature>
<evidence type="ECO:0000256" key="8">
    <source>
        <dbReference type="ARBA" id="ARBA00023055"/>
    </source>
</evidence>
<dbReference type="GO" id="GO:0043495">
    <property type="term" value="F:protein-membrane adaptor activity"/>
    <property type="evidence" value="ECO:0007669"/>
    <property type="project" value="TreeGrafter"/>
</dbReference>
<evidence type="ECO:0000256" key="5">
    <source>
        <dbReference type="ARBA" id="ARBA00022448"/>
    </source>
</evidence>
<keyword evidence="9 12" id="KW-0472">Membrane</keyword>
<reference evidence="13" key="1">
    <citation type="submission" date="2019-11" db="EMBL/GenBank/DDBJ databases">
        <authorList>
            <person name="Liu Y."/>
            <person name="Hou J."/>
            <person name="Li T.-Q."/>
            <person name="Guan C.-H."/>
            <person name="Wu X."/>
            <person name="Wu H.-Z."/>
            <person name="Ling F."/>
            <person name="Zhang R."/>
            <person name="Shi X.-G."/>
            <person name="Ren J.-P."/>
            <person name="Chen E.-F."/>
            <person name="Sun J.-M."/>
        </authorList>
    </citation>
    <scope>NUCLEOTIDE SEQUENCE</scope>
    <source>
        <strain evidence="13">Adult_tree_wgs_1</strain>
        <tissue evidence="13">Leaves</tissue>
    </source>
</reference>
<dbReference type="InterPro" id="IPR026849">
    <property type="entry name" value="ATG2"/>
</dbReference>
<keyword evidence="8" id="KW-0445">Lipid transport</keyword>
<dbReference type="GO" id="GO:0034727">
    <property type="term" value="P:piecemeal microautophagy of the nucleus"/>
    <property type="evidence" value="ECO:0007669"/>
    <property type="project" value="TreeGrafter"/>
</dbReference>
<keyword evidence="12" id="KW-0812">Transmembrane</keyword>
<evidence type="ECO:0000256" key="4">
    <source>
        <dbReference type="ARBA" id="ARBA00018070"/>
    </source>
</evidence>
<feature type="transmembrane region" description="Helical" evidence="12">
    <location>
        <begin position="106"/>
        <end position="122"/>
    </location>
</feature>
<feature type="transmembrane region" description="Helical" evidence="12">
    <location>
        <begin position="15"/>
        <end position="35"/>
    </location>
</feature>
<dbReference type="AlphaFoldDB" id="A0A834G9X0"/>
<dbReference type="GO" id="GO:0061908">
    <property type="term" value="C:phagophore"/>
    <property type="evidence" value="ECO:0007669"/>
    <property type="project" value="TreeGrafter"/>
</dbReference>
<sequence>MDCATAPKVLLCESMFCLGYTAMMTLVFLGLSVMASRAGHILGDEYCFPALSEITFVVCLPRSLIAWCLLCFIASVGCCRITILWLRSNSTKLEESVAQSRGTTRSLGRVAWAFVMGLLVLREDLFSTVLLSAMSTTLVSAFKLIATPCDAWLVSSCLVVQSVGVPFIFLVAGDSILAIVAISVLPLALLALVKASKNVIGGSGSSGSIGGSRGIGGKPGSGDIGGSRGTCGLSTGGGVTGVTAAGTWVEDLAQKDIAFILVTEKINFVFLFPQKFDVWPGLVRVDYMPCHVDLAALRGGVELQLKHVHAVGVYGWGSMHVHKLLRGLPPIKSLVAVASSAAKLTFLACEELQSLECNGFLAYEPIPSEPFGD</sequence>
<evidence type="ECO:0000256" key="3">
    <source>
        <dbReference type="ARBA" id="ARBA00009714"/>
    </source>
</evidence>
<dbReference type="EMBL" id="WJXA01000011">
    <property type="protein sequence ID" value="KAF7127356.1"/>
    <property type="molecule type" value="Genomic_DNA"/>
</dbReference>
<evidence type="ECO:0000256" key="6">
    <source>
        <dbReference type="ARBA" id="ARBA00022824"/>
    </source>
</evidence>
<evidence type="ECO:0000256" key="11">
    <source>
        <dbReference type="ARBA" id="ARBA00024615"/>
    </source>
</evidence>
<gene>
    <name evidence="13" type="ORF">RHSIM_Rhsim11G0175200</name>
</gene>
<comment type="catalytic activity">
    <reaction evidence="10">
        <text>a 1,2-diacyl-sn-glycero-3-phospho-L-serine(in) = a 1,2-diacyl-sn-glycero-3-phospho-L-serine(out)</text>
        <dbReference type="Rhea" id="RHEA:38663"/>
        <dbReference type="ChEBI" id="CHEBI:57262"/>
    </reaction>
</comment>
<name>A0A834G9X0_RHOSS</name>
<comment type="similarity">
    <text evidence="3">Belongs to the ATG2 family.</text>
</comment>
<dbReference type="GO" id="GO:0034045">
    <property type="term" value="C:phagophore assembly site membrane"/>
    <property type="evidence" value="ECO:0007669"/>
    <property type="project" value="UniProtKB-SubCell"/>
</dbReference>
<evidence type="ECO:0000313" key="13">
    <source>
        <dbReference type="EMBL" id="KAF7127356.1"/>
    </source>
</evidence>
<dbReference type="PANTHER" id="PTHR13190">
    <property type="entry name" value="AUTOPHAGY-RELATED 2, ISOFORM A"/>
    <property type="match status" value="1"/>
</dbReference>
<proteinExistence type="inferred from homology"/>
<dbReference type="PANTHER" id="PTHR13190:SF1">
    <property type="entry name" value="AUTOPHAGY-RELATED 2, ISOFORM A"/>
    <property type="match status" value="1"/>
</dbReference>
<evidence type="ECO:0000256" key="7">
    <source>
        <dbReference type="ARBA" id="ARBA00023006"/>
    </source>
</evidence>
<evidence type="ECO:0000256" key="9">
    <source>
        <dbReference type="ARBA" id="ARBA00023136"/>
    </source>
</evidence>
<keyword evidence="12" id="KW-1133">Transmembrane helix</keyword>
<evidence type="ECO:0000313" key="14">
    <source>
        <dbReference type="Proteomes" id="UP000626092"/>
    </source>
</evidence>
<dbReference type="GO" id="GO:0032266">
    <property type="term" value="F:phosphatidylinositol-3-phosphate binding"/>
    <property type="evidence" value="ECO:0007669"/>
    <property type="project" value="TreeGrafter"/>
</dbReference>
<dbReference type="GO" id="GO:0061723">
    <property type="term" value="P:glycophagy"/>
    <property type="evidence" value="ECO:0007669"/>
    <property type="project" value="TreeGrafter"/>
</dbReference>
<keyword evidence="14" id="KW-1185">Reference proteome</keyword>
<dbReference type="GO" id="GO:0000422">
    <property type="term" value="P:autophagy of mitochondrion"/>
    <property type="evidence" value="ECO:0007669"/>
    <property type="project" value="TreeGrafter"/>
</dbReference>
<comment type="subcellular location">
    <subcellularLocation>
        <location evidence="1">Endoplasmic reticulum membrane</location>
        <topology evidence="1">Peripheral membrane protein</topology>
    </subcellularLocation>
    <subcellularLocation>
        <location evidence="2">Preautophagosomal structure membrane</location>
        <topology evidence="2">Peripheral membrane protein</topology>
    </subcellularLocation>
</comment>
<evidence type="ECO:0000256" key="2">
    <source>
        <dbReference type="ARBA" id="ARBA00004623"/>
    </source>
</evidence>
<feature type="transmembrane region" description="Helical" evidence="12">
    <location>
        <begin position="176"/>
        <end position="193"/>
    </location>
</feature>
<keyword evidence="7" id="KW-0072">Autophagy</keyword>